<sequence length="493" mass="54815">MSPPPPERVTRSTRTNSKQQPASQTPSGDLPAAKRPRRVGRNTAGADIAPSALNQDLDYLPTPRTTQQSNHSLSVNQSLEIDEITLQNYHQAKKDWPLARIQAQLDKQKKSNHQLSAAVISEGQAILEDLDHTLHMIAMVSGVGIKKLKRSLGLLGGTHGENPWHRWLSFAIDANKVSMPPRGDPNASDQLTSRNQVNSRTYQALDDDQYDVFTSRVFYALGGYPDYSAITITEDDGVFGDVSTLVPEIPKLSEEEELRYRPLYDKLVDKDKVEKDRKLNTPAASACKEEKRSLQSIKKIAIQLARDHQLFGTDYYLIACSSNGSGSGWCREYTTRDELSQWVDAKAELQTVFPIYCQHGSTFEEIKGVVAANKSSQTKKTSNNQSDIDKKNLRAKLNDLLKSVLGEVPRQGFPCVANPLEAIKEQKIKVTIERDADSTMTEEEFMKGFSLMDAKARRHWLSDIDTKKFKVKAVNIQPSPAATTVDADAAASS</sequence>
<evidence type="ECO:0000256" key="1">
    <source>
        <dbReference type="SAM" id="MobiDB-lite"/>
    </source>
</evidence>
<feature type="compositionally biased region" description="Polar residues" evidence="1">
    <location>
        <begin position="63"/>
        <end position="74"/>
    </location>
</feature>
<reference evidence="3" key="1">
    <citation type="journal article" date="2011" name="Proc. Natl. Acad. Sci. U.S.A.">
        <title>Obligate biotrophy features unraveled by the genomic analysis of rust fungi.</title>
        <authorList>
            <person name="Duplessis S."/>
            <person name="Cuomo C.A."/>
            <person name="Lin Y.-C."/>
            <person name="Aerts A."/>
            <person name="Tisserant E."/>
            <person name="Veneault-Fourrey C."/>
            <person name="Joly D.L."/>
            <person name="Hacquard S."/>
            <person name="Amselem J."/>
            <person name="Cantarel B.L."/>
            <person name="Chiu R."/>
            <person name="Coutinho P.M."/>
            <person name="Feau N."/>
            <person name="Field M."/>
            <person name="Frey P."/>
            <person name="Gelhaye E."/>
            <person name="Goldberg J."/>
            <person name="Grabherr M.G."/>
            <person name="Kodira C.D."/>
            <person name="Kohler A."/>
            <person name="Kuees U."/>
            <person name="Lindquist E.A."/>
            <person name="Lucas S.M."/>
            <person name="Mago R."/>
            <person name="Mauceli E."/>
            <person name="Morin E."/>
            <person name="Murat C."/>
            <person name="Pangilinan J.L."/>
            <person name="Park R."/>
            <person name="Pearson M."/>
            <person name="Quesneville H."/>
            <person name="Rouhier N."/>
            <person name="Sakthikumar S."/>
            <person name="Salamov A.A."/>
            <person name="Schmutz J."/>
            <person name="Selles B."/>
            <person name="Shapiro H."/>
            <person name="Tanguay P."/>
            <person name="Tuskan G.A."/>
            <person name="Henrissat B."/>
            <person name="Van de Peer Y."/>
            <person name="Rouze P."/>
            <person name="Ellis J.G."/>
            <person name="Dodds P.N."/>
            <person name="Schein J.E."/>
            <person name="Zhong S."/>
            <person name="Hamelin R.C."/>
            <person name="Grigoriev I.V."/>
            <person name="Szabo L.J."/>
            <person name="Martin F."/>
        </authorList>
    </citation>
    <scope>NUCLEOTIDE SEQUENCE [LARGE SCALE GENOMIC DNA]</scope>
    <source>
        <strain evidence="3">98AG31 / pathotype 3-4-7</strain>
    </source>
</reference>
<gene>
    <name evidence="2" type="ORF">MELLADRAFT_88472</name>
</gene>
<feature type="region of interest" description="Disordered" evidence="1">
    <location>
        <begin position="1"/>
        <end position="74"/>
    </location>
</feature>
<organism evidence="3">
    <name type="scientific">Melampsora larici-populina (strain 98AG31 / pathotype 3-4-7)</name>
    <name type="common">Poplar leaf rust fungus</name>
    <dbReference type="NCBI Taxonomy" id="747676"/>
    <lineage>
        <taxon>Eukaryota</taxon>
        <taxon>Fungi</taxon>
        <taxon>Dikarya</taxon>
        <taxon>Basidiomycota</taxon>
        <taxon>Pucciniomycotina</taxon>
        <taxon>Pucciniomycetes</taxon>
        <taxon>Pucciniales</taxon>
        <taxon>Melampsoraceae</taxon>
        <taxon>Melampsora</taxon>
    </lineage>
</organism>
<dbReference type="VEuPathDB" id="FungiDB:MELLADRAFT_88472"/>
<dbReference type="EMBL" id="GL883116">
    <property type="protein sequence ID" value="EGG04892.1"/>
    <property type="molecule type" value="Genomic_DNA"/>
</dbReference>
<dbReference type="KEGG" id="mlr:MELLADRAFT_88472"/>
<keyword evidence="3" id="KW-1185">Reference proteome</keyword>
<feature type="compositionally biased region" description="Polar residues" evidence="1">
    <location>
        <begin position="12"/>
        <end position="27"/>
    </location>
</feature>
<dbReference type="Proteomes" id="UP000001072">
    <property type="component" value="Unassembled WGS sequence"/>
</dbReference>
<evidence type="ECO:0000313" key="2">
    <source>
        <dbReference type="EMBL" id="EGG04892.1"/>
    </source>
</evidence>
<dbReference type="OrthoDB" id="10346708at2759"/>
<dbReference type="RefSeq" id="XP_007411983.1">
    <property type="nucleotide sequence ID" value="XM_007411921.1"/>
</dbReference>
<dbReference type="HOGENOM" id="CLU_025212_2_2_1"/>
<feature type="compositionally biased region" description="Polar residues" evidence="1">
    <location>
        <begin position="187"/>
        <end position="197"/>
    </location>
</feature>
<evidence type="ECO:0000313" key="3">
    <source>
        <dbReference type="Proteomes" id="UP000001072"/>
    </source>
</evidence>
<proteinExistence type="predicted"/>
<dbReference type="InParanoid" id="F4RRU6"/>
<dbReference type="AlphaFoldDB" id="F4RRU6"/>
<dbReference type="GeneID" id="18934886"/>
<protein>
    <submittedName>
        <fullName evidence="2">Uncharacterized protein</fullName>
    </submittedName>
</protein>
<feature type="region of interest" description="Disordered" evidence="1">
    <location>
        <begin position="178"/>
        <end position="197"/>
    </location>
</feature>
<name>F4RRU6_MELLP</name>
<accession>F4RRU6</accession>